<proteinExistence type="predicted"/>
<feature type="chain" id="PRO_5004532040" description="Secreted protein" evidence="1">
    <location>
        <begin position="19"/>
        <end position="70"/>
    </location>
</feature>
<dbReference type="AlphaFoldDB" id="S4PNY5"/>
<sequence>MAVRFLLLSFMLCGITSTGSVVTVQLLWRKSSRYGIEFIYSLSLNTFVGRRLHVLLAKYDLDNRLVYGAL</sequence>
<keyword evidence="1" id="KW-0732">Signal</keyword>
<evidence type="ECO:0008006" key="3">
    <source>
        <dbReference type="Google" id="ProtNLM"/>
    </source>
</evidence>
<reference evidence="2" key="2">
    <citation type="submission" date="2013-05" db="EMBL/GenBank/DDBJ databases">
        <authorList>
            <person name="Carter J.-M."/>
            <person name="Baker S.C."/>
            <person name="Pink R."/>
            <person name="Carter D.R.F."/>
            <person name="Collins A."/>
            <person name="Tomlin J."/>
            <person name="Gibbs M."/>
            <person name="Breuker C.J."/>
        </authorList>
    </citation>
    <scope>NUCLEOTIDE SEQUENCE</scope>
    <source>
        <tissue evidence="2">Ovary</tissue>
    </source>
</reference>
<reference evidence="2" key="1">
    <citation type="journal article" date="2013" name="BMC Genomics">
        <title>Unscrambling butterfly oogenesis.</title>
        <authorList>
            <person name="Carter J.M."/>
            <person name="Baker S.C."/>
            <person name="Pink R."/>
            <person name="Carter D.R."/>
            <person name="Collins A."/>
            <person name="Tomlin J."/>
            <person name="Gibbs M."/>
            <person name="Breuker C.J."/>
        </authorList>
    </citation>
    <scope>NUCLEOTIDE SEQUENCE</scope>
    <source>
        <tissue evidence="2">Ovary</tissue>
    </source>
</reference>
<name>S4PNY5_9NEOP</name>
<organism evidence="2">
    <name type="scientific">Pararge aegeria</name>
    <name type="common">speckled wood butterfly</name>
    <dbReference type="NCBI Taxonomy" id="116150"/>
    <lineage>
        <taxon>Eukaryota</taxon>
        <taxon>Metazoa</taxon>
        <taxon>Ecdysozoa</taxon>
        <taxon>Arthropoda</taxon>
        <taxon>Hexapoda</taxon>
        <taxon>Insecta</taxon>
        <taxon>Pterygota</taxon>
        <taxon>Neoptera</taxon>
        <taxon>Endopterygota</taxon>
        <taxon>Lepidoptera</taxon>
        <taxon>Glossata</taxon>
        <taxon>Ditrysia</taxon>
        <taxon>Papilionoidea</taxon>
        <taxon>Nymphalidae</taxon>
        <taxon>Satyrinae</taxon>
        <taxon>Satyrini</taxon>
        <taxon>Parargina</taxon>
        <taxon>Pararge</taxon>
    </lineage>
</organism>
<feature type="signal peptide" evidence="1">
    <location>
        <begin position="1"/>
        <end position="18"/>
    </location>
</feature>
<evidence type="ECO:0000256" key="1">
    <source>
        <dbReference type="SAM" id="SignalP"/>
    </source>
</evidence>
<protein>
    <recommendedName>
        <fullName evidence="3">Secreted protein</fullName>
    </recommendedName>
</protein>
<dbReference type="EMBL" id="GAIX01000557">
    <property type="protein sequence ID" value="JAA92003.1"/>
    <property type="molecule type" value="Transcribed_RNA"/>
</dbReference>
<accession>S4PNY5</accession>
<evidence type="ECO:0000313" key="2">
    <source>
        <dbReference type="EMBL" id="JAA92003.1"/>
    </source>
</evidence>